<dbReference type="Proteomes" id="UP000594380">
    <property type="component" value="Unassembled WGS sequence"/>
</dbReference>
<name>A0A7Y6K3Z7_9BURK</name>
<keyword evidence="1" id="KW-1133">Transmembrane helix</keyword>
<sequence>MLQQDYRMSTLVRFTRRTSRRNLDDSGTGLDRRCARLQFMRAIGIAGALVACVAVASGWAVVGLVAYIASLAPLIILSW</sequence>
<evidence type="ECO:0000313" key="3">
    <source>
        <dbReference type="Proteomes" id="UP000594380"/>
    </source>
</evidence>
<keyword evidence="1" id="KW-0812">Transmembrane</keyword>
<keyword evidence="1" id="KW-0472">Membrane</keyword>
<feature type="transmembrane region" description="Helical" evidence="1">
    <location>
        <begin position="42"/>
        <end position="69"/>
    </location>
</feature>
<reference evidence="2 3" key="1">
    <citation type="submission" date="2020-02" db="EMBL/GenBank/DDBJ databases">
        <title>Paraburkholderia simonii sp. nov. and Paraburkholderia youngii sp. nov. Brazilian and Mexican Mimosa-associated rhizobia.</title>
        <authorList>
            <person name="Mavima L."/>
            <person name="Beukes C.W."/>
            <person name="Chan W.Y."/>
            <person name="Palmer M."/>
            <person name="De Meyer S.E."/>
            <person name="James E.K."/>
            <person name="Venter S.N."/>
            <person name="Steenkamp E.T."/>
        </authorList>
    </citation>
    <scope>NUCLEOTIDE SEQUENCE [LARGE SCALE GENOMIC DNA]</scope>
    <source>
        <strain evidence="2 3">JPY169</strain>
    </source>
</reference>
<protein>
    <submittedName>
        <fullName evidence="2">Uncharacterized protein</fullName>
    </submittedName>
</protein>
<comment type="caution">
    <text evidence="2">The sequence shown here is derived from an EMBL/GenBank/DDBJ whole genome shotgun (WGS) entry which is preliminary data.</text>
</comment>
<dbReference type="RefSeq" id="WP_176109051.1">
    <property type="nucleotide sequence ID" value="NZ_JAALDK010000001.1"/>
</dbReference>
<dbReference type="GeneID" id="301103427"/>
<proteinExistence type="predicted"/>
<evidence type="ECO:0000256" key="1">
    <source>
        <dbReference type="SAM" id="Phobius"/>
    </source>
</evidence>
<dbReference type="AlphaFoldDB" id="A0A7Y6K3Z7"/>
<gene>
    <name evidence="2" type="ORF">G5S42_24110</name>
</gene>
<organism evidence="2 3">
    <name type="scientific">Paraburkholderia youngii</name>
    <dbReference type="NCBI Taxonomy" id="2782701"/>
    <lineage>
        <taxon>Bacteria</taxon>
        <taxon>Pseudomonadati</taxon>
        <taxon>Pseudomonadota</taxon>
        <taxon>Betaproteobacteria</taxon>
        <taxon>Burkholderiales</taxon>
        <taxon>Burkholderiaceae</taxon>
        <taxon>Paraburkholderia</taxon>
    </lineage>
</organism>
<dbReference type="EMBL" id="JAALDK010000001">
    <property type="protein sequence ID" value="NUY02713.1"/>
    <property type="molecule type" value="Genomic_DNA"/>
</dbReference>
<evidence type="ECO:0000313" key="2">
    <source>
        <dbReference type="EMBL" id="NUY02713.1"/>
    </source>
</evidence>
<accession>A0A7Y6K3Z7</accession>